<dbReference type="InterPro" id="IPR050204">
    <property type="entry name" value="AraC_XylS_family_regulators"/>
</dbReference>
<keyword evidence="2 5" id="KW-0238">DNA-binding</keyword>
<dbReference type="SMART" id="SM00342">
    <property type="entry name" value="HTH_ARAC"/>
    <property type="match status" value="1"/>
</dbReference>
<protein>
    <submittedName>
        <fullName evidence="5">AraC-type DNA-binding protein</fullName>
    </submittedName>
</protein>
<dbReference type="PANTHER" id="PTHR46796">
    <property type="entry name" value="HTH-TYPE TRANSCRIPTIONAL ACTIVATOR RHAS-RELATED"/>
    <property type="match status" value="1"/>
</dbReference>
<accession>A0A1C6RB43</accession>
<dbReference type="Proteomes" id="UP000199699">
    <property type="component" value="Unassembled WGS sequence"/>
</dbReference>
<evidence type="ECO:0000313" key="6">
    <source>
        <dbReference type="Proteomes" id="UP000199699"/>
    </source>
</evidence>
<dbReference type="PROSITE" id="PS01124">
    <property type="entry name" value="HTH_ARAC_FAMILY_2"/>
    <property type="match status" value="1"/>
</dbReference>
<proteinExistence type="predicted"/>
<dbReference type="GO" id="GO:0003700">
    <property type="term" value="F:DNA-binding transcription factor activity"/>
    <property type="evidence" value="ECO:0007669"/>
    <property type="project" value="InterPro"/>
</dbReference>
<organism evidence="5 6">
    <name type="scientific">Micromonospora nigra</name>
    <dbReference type="NCBI Taxonomy" id="145857"/>
    <lineage>
        <taxon>Bacteria</taxon>
        <taxon>Bacillati</taxon>
        <taxon>Actinomycetota</taxon>
        <taxon>Actinomycetes</taxon>
        <taxon>Micromonosporales</taxon>
        <taxon>Micromonosporaceae</taxon>
        <taxon>Micromonospora</taxon>
    </lineage>
</organism>
<dbReference type="InterPro" id="IPR018062">
    <property type="entry name" value="HTH_AraC-typ_CS"/>
</dbReference>
<dbReference type="STRING" id="145857.GA0070616_0410"/>
<evidence type="ECO:0000313" key="5">
    <source>
        <dbReference type="EMBL" id="SCL14335.1"/>
    </source>
</evidence>
<dbReference type="InterPro" id="IPR009057">
    <property type="entry name" value="Homeodomain-like_sf"/>
</dbReference>
<dbReference type="SUPFAM" id="SSF46689">
    <property type="entry name" value="Homeodomain-like"/>
    <property type="match status" value="2"/>
</dbReference>
<keyword evidence="6" id="KW-1185">Reference proteome</keyword>
<reference evidence="5 6" key="1">
    <citation type="submission" date="2016-06" db="EMBL/GenBank/DDBJ databases">
        <authorList>
            <person name="Kjaerup R.B."/>
            <person name="Dalgaard T.S."/>
            <person name="Juul-Madsen H.R."/>
        </authorList>
    </citation>
    <scope>NUCLEOTIDE SEQUENCE [LARGE SCALE GENOMIC DNA]</scope>
    <source>
        <strain evidence="5 6">DSM 43818</strain>
    </source>
</reference>
<dbReference type="Pfam" id="PF12852">
    <property type="entry name" value="Cupin_6"/>
    <property type="match status" value="1"/>
</dbReference>
<name>A0A1C6RB43_9ACTN</name>
<feature type="domain" description="HTH araC/xylS-type" evidence="4">
    <location>
        <begin position="213"/>
        <end position="311"/>
    </location>
</feature>
<dbReference type="Gene3D" id="1.10.10.60">
    <property type="entry name" value="Homeodomain-like"/>
    <property type="match status" value="2"/>
</dbReference>
<dbReference type="GO" id="GO:0043565">
    <property type="term" value="F:sequence-specific DNA binding"/>
    <property type="evidence" value="ECO:0007669"/>
    <property type="project" value="InterPro"/>
</dbReference>
<dbReference type="EMBL" id="FMHT01000003">
    <property type="protein sequence ID" value="SCL14335.1"/>
    <property type="molecule type" value="Genomic_DNA"/>
</dbReference>
<evidence type="ECO:0000256" key="1">
    <source>
        <dbReference type="ARBA" id="ARBA00023015"/>
    </source>
</evidence>
<evidence type="ECO:0000259" key="4">
    <source>
        <dbReference type="PROSITE" id="PS01124"/>
    </source>
</evidence>
<dbReference type="Pfam" id="PF12833">
    <property type="entry name" value="HTH_18"/>
    <property type="match status" value="1"/>
</dbReference>
<dbReference type="PROSITE" id="PS00041">
    <property type="entry name" value="HTH_ARAC_FAMILY_1"/>
    <property type="match status" value="1"/>
</dbReference>
<dbReference type="PANTHER" id="PTHR46796:SF13">
    <property type="entry name" value="HTH-TYPE TRANSCRIPTIONAL ACTIVATOR RHAS"/>
    <property type="match status" value="1"/>
</dbReference>
<dbReference type="AlphaFoldDB" id="A0A1C6RB43"/>
<gene>
    <name evidence="5" type="ORF">GA0070616_0410</name>
</gene>
<dbReference type="InterPro" id="IPR032783">
    <property type="entry name" value="AraC_lig"/>
</dbReference>
<keyword evidence="3" id="KW-0804">Transcription</keyword>
<evidence type="ECO:0000256" key="3">
    <source>
        <dbReference type="ARBA" id="ARBA00023163"/>
    </source>
</evidence>
<evidence type="ECO:0000256" key="2">
    <source>
        <dbReference type="ARBA" id="ARBA00023125"/>
    </source>
</evidence>
<dbReference type="InterPro" id="IPR018060">
    <property type="entry name" value="HTH_AraC"/>
</dbReference>
<sequence>MAVDALAELLDQPRARGAFLLRSILTPPWSLRVEDRAPLSLVTMIRGHAWILPDGGEAVRIEPGDAVLLRGPDSYTFADEPGRPVQIVVHPGQRCTTPQGRDVAETMQLGVRTWGADGDGAAVMLSGTYQIDSEVSQRLLRLLPPVLIRRTEAADAPLIELLGREVVRDEPGQELILDRLLDLLLVSVLRSWLSSAETPDAGWYHAQHDPVVGPALRLLHAEPAYPWTVADLAVKVGVSRAALARRFTAQVGEGPMTYLTWWRLDLAADLLRRSDATVAAVARQVGYGSAFALSTAFKRVRGVSPQEHRQAVVPAALCPSAGPTAGGRG</sequence>
<keyword evidence="1" id="KW-0805">Transcription regulation</keyword>